<keyword evidence="2" id="KW-1185">Reference proteome</keyword>
<sequence length="53" mass="5759">MLAPMDGRATSAFCSATPQPTVANRVGERTDPSALVSIHFYVRLRAPHSLTLF</sequence>
<name>A0A9E7IS94_9CAUD</name>
<gene>
    <name evidence="1" type="ORF">Mbo2_007</name>
</gene>
<protein>
    <submittedName>
        <fullName evidence="1">Uncharacterized protein</fullName>
    </submittedName>
</protein>
<evidence type="ECO:0000313" key="1">
    <source>
        <dbReference type="EMBL" id="URG17377.1"/>
    </source>
</evidence>
<dbReference type="EMBL" id="ON191531">
    <property type="protein sequence ID" value="URG17377.1"/>
    <property type="molecule type" value="Genomic_DNA"/>
</dbReference>
<accession>A0A9E7IS94</accession>
<organism evidence="1 2">
    <name type="scientific">Rhodococcus phage Mbo2</name>
    <dbReference type="NCBI Taxonomy" id="2936911"/>
    <lineage>
        <taxon>Viruses</taxon>
        <taxon>Duplodnaviria</taxon>
        <taxon>Heunggongvirae</taxon>
        <taxon>Uroviricota</taxon>
        <taxon>Caudoviricetes</taxon>
        <taxon>Caudoviricetes incertae sedis</taxon>
        <taxon>Mboduovirus</taxon>
        <taxon>Mboduovirus mbo2</taxon>
    </lineage>
</organism>
<reference evidence="1" key="1">
    <citation type="submission" date="2022-04" db="EMBL/GenBank/DDBJ databases">
        <authorList>
            <person name="Hwangbo M."/>
            <person name="Wang B."/>
            <person name="Gill J.J."/>
            <person name="Chu K.-H."/>
            <person name="Young R."/>
        </authorList>
    </citation>
    <scope>NUCLEOTIDE SEQUENCE</scope>
</reference>
<evidence type="ECO:0000313" key="2">
    <source>
        <dbReference type="Proteomes" id="UP001057233"/>
    </source>
</evidence>
<proteinExistence type="predicted"/>
<dbReference type="Proteomes" id="UP001057233">
    <property type="component" value="Segment"/>
</dbReference>